<dbReference type="Proteomes" id="UP000181997">
    <property type="component" value="Unassembled WGS sequence"/>
</dbReference>
<reference evidence="3" key="1">
    <citation type="submission" date="2016-08" db="EMBL/GenBank/DDBJ databases">
        <authorList>
            <person name="Varghese N."/>
            <person name="Submissions Spin"/>
        </authorList>
    </citation>
    <scope>NUCLEOTIDE SEQUENCE [LARGE SCALE GENOMIC DNA]</scope>
    <source>
        <strain evidence="3">SGD-1123</strain>
    </source>
</reference>
<protein>
    <submittedName>
        <fullName evidence="2">Uncharacterized protein</fullName>
    </submittedName>
</protein>
<keyword evidence="1" id="KW-1133">Transmembrane helix</keyword>
<evidence type="ECO:0000256" key="1">
    <source>
        <dbReference type="SAM" id="Phobius"/>
    </source>
</evidence>
<keyword evidence="1" id="KW-0472">Membrane</keyword>
<sequence>METFLIFAFSIAVGSLGVAISALSIAGKLDKRVKELEKK</sequence>
<proteinExistence type="predicted"/>
<name>A0A1C3YQX6_9BACI</name>
<organism evidence="2 3">
    <name type="scientific">[Bacillus] enclensis</name>
    <dbReference type="NCBI Taxonomy" id="1402860"/>
    <lineage>
        <taxon>Bacteria</taxon>
        <taxon>Bacillati</taxon>
        <taxon>Bacillota</taxon>
        <taxon>Bacilli</taxon>
        <taxon>Bacillales</taxon>
        <taxon>Bacillaceae</taxon>
        <taxon>Rossellomorea</taxon>
    </lineage>
</organism>
<feature type="transmembrane region" description="Helical" evidence="1">
    <location>
        <begin position="6"/>
        <end position="29"/>
    </location>
</feature>
<accession>A0A1C3YQX6</accession>
<evidence type="ECO:0000313" key="3">
    <source>
        <dbReference type="Proteomes" id="UP000181997"/>
    </source>
</evidence>
<keyword evidence="3" id="KW-1185">Reference proteome</keyword>
<dbReference type="EMBL" id="FMAU01000001">
    <property type="protein sequence ID" value="SCB72504.1"/>
    <property type="molecule type" value="Genomic_DNA"/>
</dbReference>
<gene>
    <name evidence="2" type="ORF">GA0061094_0071</name>
</gene>
<keyword evidence="1" id="KW-0812">Transmembrane</keyword>
<dbReference type="AlphaFoldDB" id="A0A1C3YQX6"/>
<evidence type="ECO:0000313" key="2">
    <source>
        <dbReference type="EMBL" id="SCB72504.1"/>
    </source>
</evidence>